<evidence type="ECO:0000256" key="4">
    <source>
        <dbReference type="ARBA" id="ARBA00022568"/>
    </source>
</evidence>
<dbReference type="GO" id="GO:0005262">
    <property type="term" value="F:calcium channel activity"/>
    <property type="evidence" value="ECO:0007669"/>
    <property type="project" value="UniProtKB-KW"/>
</dbReference>
<feature type="transmembrane region" description="Helical" evidence="14">
    <location>
        <begin position="360"/>
        <end position="381"/>
    </location>
</feature>
<dbReference type="InterPro" id="IPR002110">
    <property type="entry name" value="Ankyrin_rpt"/>
</dbReference>
<feature type="transmembrane region" description="Helical" evidence="14">
    <location>
        <begin position="282"/>
        <end position="300"/>
    </location>
</feature>
<dbReference type="InterPro" id="IPR024862">
    <property type="entry name" value="TRPV"/>
</dbReference>
<feature type="repeat" description="ANK" evidence="13">
    <location>
        <begin position="62"/>
        <end position="94"/>
    </location>
</feature>
<evidence type="ECO:0000256" key="2">
    <source>
        <dbReference type="ARBA" id="ARBA00022448"/>
    </source>
</evidence>
<keyword evidence="7" id="KW-0677">Repeat</keyword>
<dbReference type="SUPFAM" id="SSF48403">
    <property type="entry name" value="Ankyrin repeat"/>
    <property type="match status" value="1"/>
</dbReference>
<evidence type="ECO:0000256" key="10">
    <source>
        <dbReference type="ARBA" id="ARBA00023065"/>
    </source>
</evidence>
<dbReference type="Pfam" id="PF00023">
    <property type="entry name" value="Ank"/>
    <property type="match status" value="1"/>
</dbReference>
<dbReference type="NCBIfam" id="TIGR00870">
    <property type="entry name" value="trp"/>
    <property type="match status" value="1"/>
</dbReference>
<name>A0AAD5R9E3_PARTN</name>
<gene>
    <name evidence="16" type="ORF">KIN20_034315</name>
</gene>
<dbReference type="GO" id="GO:0005886">
    <property type="term" value="C:plasma membrane"/>
    <property type="evidence" value="ECO:0007669"/>
    <property type="project" value="UniProtKB-SubCell"/>
</dbReference>
<feature type="transmembrane region" description="Helical" evidence="14">
    <location>
        <begin position="513"/>
        <end position="532"/>
    </location>
</feature>
<dbReference type="InterPro" id="IPR036770">
    <property type="entry name" value="Ankyrin_rpt-contain_sf"/>
</dbReference>
<comment type="subcellular location">
    <subcellularLocation>
        <location evidence="1">Cell membrane</location>
        <topology evidence="1">Multi-pass membrane protein</topology>
    </subcellularLocation>
</comment>
<keyword evidence="13" id="KW-0040">ANK repeat</keyword>
<evidence type="ECO:0000256" key="11">
    <source>
        <dbReference type="ARBA" id="ARBA00023136"/>
    </source>
</evidence>
<dbReference type="SMART" id="SM00248">
    <property type="entry name" value="ANK"/>
    <property type="match status" value="4"/>
</dbReference>
<dbReference type="GO" id="GO:0098703">
    <property type="term" value="P:calcium ion import across plasma membrane"/>
    <property type="evidence" value="ECO:0007669"/>
    <property type="project" value="TreeGrafter"/>
</dbReference>
<feature type="transmembrane region" description="Helical" evidence="14">
    <location>
        <begin position="320"/>
        <end position="339"/>
    </location>
</feature>
<keyword evidence="2" id="KW-0813">Transport</keyword>
<keyword evidence="10" id="KW-0406">Ion transport</keyword>
<evidence type="ECO:0000256" key="13">
    <source>
        <dbReference type="PROSITE-ProRule" id="PRU00023"/>
    </source>
</evidence>
<dbReference type="Proteomes" id="UP001196413">
    <property type="component" value="Unassembled WGS sequence"/>
</dbReference>
<dbReference type="PROSITE" id="PS50297">
    <property type="entry name" value="ANK_REP_REGION"/>
    <property type="match status" value="2"/>
</dbReference>
<reference evidence="16" key="1">
    <citation type="submission" date="2021-06" db="EMBL/GenBank/DDBJ databases">
        <title>Parelaphostrongylus tenuis whole genome reference sequence.</title>
        <authorList>
            <person name="Garwood T.J."/>
            <person name="Larsen P.A."/>
            <person name="Fountain-Jones N.M."/>
            <person name="Garbe J.R."/>
            <person name="Macchietto M.G."/>
            <person name="Kania S.A."/>
            <person name="Gerhold R.W."/>
            <person name="Richards J.E."/>
            <person name="Wolf T.M."/>
        </authorList>
    </citation>
    <scope>NUCLEOTIDE SEQUENCE</scope>
    <source>
        <strain evidence="16">MNPRO001-30</strain>
        <tissue evidence="16">Meninges</tissue>
    </source>
</reference>
<keyword evidence="3" id="KW-1003">Cell membrane</keyword>
<keyword evidence="11 14" id="KW-0472">Membrane</keyword>
<keyword evidence="4" id="KW-0109">Calcium transport</keyword>
<evidence type="ECO:0000313" key="16">
    <source>
        <dbReference type="EMBL" id="KAJ1372220.1"/>
    </source>
</evidence>
<protein>
    <recommendedName>
        <fullName evidence="15">Ion transport domain-containing protein</fullName>
    </recommendedName>
</protein>
<dbReference type="Pfam" id="PF00520">
    <property type="entry name" value="Ion_trans"/>
    <property type="match status" value="1"/>
</dbReference>
<evidence type="ECO:0000256" key="12">
    <source>
        <dbReference type="ARBA" id="ARBA00023303"/>
    </source>
</evidence>
<feature type="domain" description="Ion transport" evidence="15">
    <location>
        <begin position="288"/>
        <end position="542"/>
    </location>
</feature>
<keyword evidence="5" id="KW-0107">Calcium channel</keyword>
<evidence type="ECO:0000256" key="3">
    <source>
        <dbReference type="ARBA" id="ARBA00022475"/>
    </source>
</evidence>
<keyword evidence="6 14" id="KW-0812">Transmembrane</keyword>
<dbReference type="AlphaFoldDB" id="A0AAD5R9E3"/>
<proteinExistence type="predicted"/>
<sequence length="838" mass="95219">MENPQNYSRSVLYLAVTGIQDSDGTIMHTDFGAHGYHVQLKGFQSTVVEGLNNVLLRFPSFRGQTALHLAIVHDDYETVQLLLANNADVNARACGNFFLPEDFKATNKVTDYQGYAYYGEYPLAFAACFANKDIYDLLIQYGANPNLQDSFGNTILHMCVINYSSSMYSYAVRHWAKPADPHVVNHAGLTPLTLATKLGRKHIFEEMLELMKVEFWRFSDMTCSAYPLNALDTIQPDGSTNYDSALMTVINGSTAEHLDMIGSEVIQRLLADKWKAFAMRKLIERLALLIIQLVTLSIVVYVRPTEVERLYMQKPQWDDWIRTVCEVLTIINCVFFVFFQQFGEIRTQGLTGYLRNLRTVPAKAVFCVANICILLCIPFRFSHNHEIEEALFVFALPGSWMFLLFFARSAKLTGPFVQMIYSMIAGDMMRFAIISAIFLVSFSQVFYFVGKDMDAKQHLNQTNPHHCPVDGYDIYTYDNFPETFITLFRASMGGYDYEEFACANYEVLTKTLFVLYMFVMPIMMINILIAMMGNTYTTVIAQAEKAWRQQYAQIVMVLERSVGREKLAASQLEYSIKLNDTNDAALEVRGLMVIKQTKKTRAKQRKQAIHHWKTISRKVIHTIAKVGKETAIILLHGHDRVEPIIGEEEKAQPWARTPTRLMTRGRLKSIASNYEVVVEETTSQMHLSAPPSIPDTVDWHYVEANADPDVGVHDQTIIVPTHRFAVNEPSHSDTGGLLLVADETNRHLLAVGAPERKHLHWLPIRLCLSLPYCDVLMCFLQDFRAFSIESYEFVGVEMVPSADVPNMPTSSPPHRAVSPKVRHDMFRRKDSFTSGGSK</sequence>
<evidence type="ECO:0000256" key="8">
    <source>
        <dbReference type="ARBA" id="ARBA00022837"/>
    </source>
</evidence>
<comment type="caution">
    <text evidence="16">The sequence shown here is derived from an EMBL/GenBank/DDBJ whole genome shotgun (WGS) entry which is preliminary data.</text>
</comment>
<keyword evidence="9 14" id="KW-1133">Transmembrane helix</keyword>
<dbReference type="PROSITE" id="PS50088">
    <property type="entry name" value="ANK_REPEAT"/>
    <property type="match status" value="2"/>
</dbReference>
<dbReference type="InterPro" id="IPR005821">
    <property type="entry name" value="Ion_trans_dom"/>
</dbReference>
<dbReference type="Pfam" id="PF12796">
    <property type="entry name" value="Ank_2"/>
    <property type="match status" value="1"/>
</dbReference>
<evidence type="ECO:0000256" key="6">
    <source>
        <dbReference type="ARBA" id="ARBA00022692"/>
    </source>
</evidence>
<evidence type="ECO:0000256" key="7">
    <source>
        <dbReference type="ARBA" id="ARBA00022737"/>
    </source>
</evidence>
<dbReference type="PANTHER" id="PTHR10582">
    <property type="entry name" value="TRANSIENT RECEPTOR POTENTIAL ION CHANNEL PROTEIN"/>
    <property type="match status" value="1"/>
</dbReference>
<keyword evidence="17" id="KW-1185">Reference proteome</keyword>
<evidence type="ECO:0000259" key="15">
    <source>
        <dbReference type="Pfam" id="PF00520"/>
    </source>
</evidence>
<dbReference type="EMBL" id="JAHQIW010007107">
    <property type="protein sequence ID" value="KAJ1372220.1"/>
    <property type="molecule type" value="Genomic_DNA"/>
</dbReference>
<evidence type="ECO:0000256" key="1">
    <source>
        <dbReference type="ARBA" id="ARBA00004651"/>
    </source>
</evidence>
<keyword evidence="12" id="KW-0407">Ion channel</keyword>
<dbReference type="Gene3D" id="1.10.287.70">
    <property type="match status" value="1"/>
</dbReference>
<feature type="transmembrane region" description="Helical" evidence="14">
    <location>
        <begin position="428"/>
        <end position="449"/>
    </location>
</feature>
<organism evidence="16 17">
    <name type="scientific">Parelaphostrongylus tenuis</name>
    <name type="common">Meningeal worm</name>
    <dbReference type="NCBI Taxonomy" id="148309"/>
    <lineage>
        <taxon>Eukaryota</taxon>
        <taxon>Metazoa</taxon>
        <taxon>Ecdysozoa</taxon>
        <taxon>Nematoda</taxon>
        <taxon>Chromadorea</taxon>
        <taxon>Rhabditida</taxon>
        <taxon>Rhabditina</taxon>
        <taxon>Rhabditomorpha</taxon>
        <taxon>Strongyloidea</taxon>
        <taxon>Metastrongylidae</taxon>
        <taxon>Parelaphostrongylus</taxon>
    </lineage>
</organism>
<evidence type="ECO:0000256" key="5">
    <source>
        <dbReference type="ARBA" id="ARBA00022673"/>
    </source>
</evidence>
<feature type="repeat" description="ANK" evidence="13">
    <location>
        <begin position="118"/>
        <end position="150"/>
    </location>
</feature>
<feature type="transmembrane region" description="Helical" evidence="14">
    <location>
        <begin position="387"/>
        <end position="407"/>
    </location>
</feature>
<evidence type="ECO:0000256" key="14">
    <source>
        <dbReference type="SAM" id="Phobius"/>
    </source>
</evidence>
<evidence type="ECO:0000313" key="17">
    <source>
        <dbReference type="Proteomes" id="UP001196413"/>
    </source>
</evidence>
<evidence type="ECO:0000256" key="9">
    <source>
        <dbReference type="ARBA" id="ARBA00022989"/>
    </source>
</evidence>
<accession>A0AAD5R9E3</accession>
<dbReference type="Gene3D" id="1.25.40.20">
    <property type="entry name" value="Ankyrin repeat-containing domain"/>
    <property type="match status" value="1"/>
</dbReference>
<keyword evidence="8" id="KW-0106">Calcium</keyword>
<dbReference type="PANTHER" id="PTHR10582:SF2">
    <property type="entry name" value="INACTIVE"/>
    <property type="match status" value="1"/>
</dbReference>